<dbReference type="EMBL" id="JPVN01000006">
    <property type="protein sequence ID" value="KGR79407.1"/>
    <property type="molecule type" value="Genomic_DNA"/>
</dbReference>
<dbReference type="Proteomes" id="UP000030416">
    <property type="component" value="Unassembled WGS sequence"/>
</dbReference>
<reference evidence="2 3" key="1">
    <citation type="submission" date="2014-02" db="EMBL/GenBank/DDBJ databases">
        <title>Draft genome sequence of Lysinibacillus manganicus DSM 26584T.</title>
        <authorList>
            <person name="Zhang F."/>
            <person name="Wang G."/>
            <person name="Zhang L."/>
        </authorList>
    </citation>
    <scope>NUCLEOTIDE SEQUENCE [LARGE SCALE GENOMIC DNA]</scope>
    <source>
        <strain evidence="2 3">DSM 26584</strain>
    </source>
</reference>
<keyword evidence="1" id="KW-0472">Membrane</keyword>
<accession>A0A0A3IX58</accession>
<dbReference type="Pfam" id="PF15956">
    <property type="entry name" value="DUF4760"/>
    <property type="match status" value="1"/>
</dbReference>
<dbReference type="InterPro" id="IPR031876">
    <property type="entry name" value="DUF4760"/>
</dbReference>
<evidence type="ECO:0008006" key="4">
    <source>
        <dbReference type="Google" id="ProtNLM"/>
    </source>
</evidence>
<keyword evidence="1" id="KW-0812">Transmembrane</keyword>
<gene>
    <name evidence="2" type="ORF">CD29_06855</name>
</gene>
<dbReference type="eggNOG" id="ENOG502ZKU0">
    <property type="taxonomic scope" value="Bacteria"/>
</dbReference>
<dbReference type="RefSeq" id="WP_036184435.1">
    <property type="nucleotide sequence ID" value="NZ_AVDA01000006.1"/>
</dbReference>
<dbReference type="AlphaFoldDB" id="A0A0A3IX58"/>
<comment type="caution">
    <text evidence="2">The sequence shown here is derived from an EMBL/GenBank/DDBJ whole genome shotgun (WGS) entry which is preliminary data.</text>
</comment>
<name>A0A0A3IX58_9BACL</name>
<evidence type="ECO:0000256" key="1">
    <source>
        <dbReference type="SAM" id="Phobius"/>
    </source>
</evidence>
<organism evidence="2 3">
    <name type="scientific">Ureibacillus manganicus DSM 26584</name>
    <dbReference type="NCBI Taxonomy" id="1384049"/>
    <lineage>
        <taxon>Bacteria</taxon>
        <taxon>Bacillati</taxon>
        <taxon>Bacillota</taxon>
        <taxon>Bacilli</taxon>
        <taxon>Bacillales</taxon>
        <taxon>Caryophanaceae</taxon>
        <taxon>Ureibacillus</taxon>
    </lineage>
</organism>
<dbReference type="OrthoDB" id="2732498at2"/>
<evidence type="ECO:0000313" key="3">
    <source>
        <dbReference type="Proteomes" id="UP000030416"/>
    </source>
</evidence>
<evidence type="ECO:0000313" key="2">
    <source>
        <dbReference type="EMBL" id="KGR79407.1"/>
    </source>
</evidence>
<keyword evidence="3" id="KW-1185">Reference proteome</keyword>
<keyword evidence="1" id="KW-1133">Transmembrane helix</keyword>
<protein>
    <recommendedName>
        <fullName evidence="4">DUF4760 domain-containing protein</fullName>
    </recommendedName>
</protein>
<feature type="transmembrane region" description="Helical" evidence="1">
    <location>
        <begin position="20"/>
        <end position="36"/>
    </location>
</feature>
<sequence length="208" mass="24563">MESWSQLLITLVQQNPIETAILLFTVCLLVIVWLRLNKLVKIDLVKDKRDATEKAITYADRFTDTIIPHLRKYKANVFDLAYYDNSFVSDVKGIHNFRYDYPLTRDQVATREDFHVHEALYNLKTIATGIQHGRVDKEVCCKLFGQEFCEAVEVYYDMILHVRKEDSRAYDQVISLYQDWRKKFTKIKPGKSMEYVPEKRMNENPLSI</sequence>
<proteinExistence type="predicted"/>